<dbReference type="KEGG" id="smia:P344_01015"/>
<sequence length="48" mass="5638">MREALKGSSLTEEEILKKFKKFKKILIVHQIWLMALGFVPNHLVKMVN</sequence>
<keyword evidence="1" id="KW-1133">Transmembrane helix</keyword>
<evidence type="ECO:0000256" key="1">
    <source>
        <dbReference type="SAM" id="Phobius"/>
    </source>
</evidence>
<keyword evidence="3" id="KW-1185">Reference proteome</keyword>
<dbReference type="AlphaFoldDB" id="W6AKK5"/>
<dbReference type="HOGENOM" id="CLU_3157963_0_0_14"/>
<evidence type="ECO:0000313" key="3">
    <source>
        <dbReference type="Proteomes" id="UP000019260"/>
    </source>
</evidence>
<dbReference type="STRING" id="838561.P344_01015"/>
<organism evidence="2 3">
    <name type="scientific">Spiroplasma mirum ATCC 29335</name>
    <dbReference type="NCBI Taxonomy" id="838561"/>
    <lineage>
        <taxon>Bacteria</taxon>
        <taxon>Bacillati</taxon>
        <taxon>Mycoplasmatota</taxon>
        <taxon>Mollicutes</taxon>
        <taxon>Entomoplasmatales</taxon>
        <taxon>Spiroplasmataceae</taxon>
        <taxon>Spiroplasma</taxon>
    </lineage>
</organism>
<evidence type="ECO:0000313" key="2">
    <source>
        <dbReference type="EMBL" id="AHI57576.1"/>
    </source>
</evidence>
<protein>
    <submittedName>
        <fullName evidence="2">Uncharacterized protein</fullName>
    </submittedName>
</protein>
<gene>
    <name evidence="2" type="ORF">P344_01015</name>
</gene>
<reference evidence="2 3" key="1">
    <citation type="submission" date="2013-09" db="EMBL/GenBank/DDBJ databases">
        <title>Complete genome sequence of Spiroplasma mirum suckling mouse cataract agent.</title>
        <authorList>
            <person name="Landry C.A."/>
            <person name="Bastian F.O."/>
            <person name="Thune R.L."/>
        </authorList>
    </citation>
    <scope>NUCLEOTIDE SEQUENCE [LARGE SCALE GENOMIC DNA]</scope>
    <source>
        <strain evidence="2 3">SMCA</strain>
    </source>
</reference>
<proteinExistence type="predicted"/>
<dbReference type="Proteomes" id="UP000019260">
    <property type="component" value="Chromosome"/>
</dbReference>
<name>W6AKK5_9MOLU</name>
<accession>W6AKK5</accession>
<keyword evidence="1" id="KW-0472">Membrane</keyword>
<feature type="transmembrane region" description="Helical" evidence="1">
    <location>
        <begin position="25"/>
        <end position="44"/>
    </location>
</feature>
<keyword evidence="1" id="KW-0812">Transmembrane</keyword>
<dbReference type="EMBL" id="CP006720">
    <property type="protein sequence ID" value="AHI57576.1"/>
    <property type="molecule type" value="Genomic_DNA"/>
</dbReference>